<dbReference type="InterPro" id="IPR029016">
    <property type="entry name" value="GAF-like_dom_sf"/>
</dbReference>
<reference evidence="3 4" key="1">
    <citation type="submission" date="2019-12" db="EMBL/GenBank/DDBJ databases">
        <title>Isolation and characterization of three novel carbon monoxide-oxidizing members of Halobacteria from salione crusts and soils.</title>
        <authorList>
            <person name="Myers M.R."/>
            <person name="King G.M."/>
        </authorList>
    </citation>
    <scope>NUCLEOTIDE SEQUENCE [LARGE SCALE GENOMIC DNA]</scope>
    <source>
        <strain evidence="3 4">WSA2</strain>
    </source>
</reference>
<dbReference type="InterPro" id="IPR003018">
    <property type="entry name" value="GAF"/>
</dbReference>
<evidence type="ECO:0000313" key="4">
    <source>
        <dbReference type="Proteomes" id="UP000437065"/>
    </source>
</evidence>
<accession>A0A6B0T271</accession>
<name>A0A6B0T271_9EURY</name>
<dbReference type="Pfam" id="PF01590">
    <property type="entry name" value="GAF"/>
    <property type="match status" value="1"/>
</dbReference>
<dbReference type="PANTHER" id="PTHR43102:SF2">
    <property type="entry name" value="GAF DOMAIN-CONTAINING PROTEIN"/>
    <property type="match status" value="1"/>
</dbReference>
<dbReference type="Gene3D" id="3.30.450.40">
    <property type="match status" value="1"/>
</dbReference>
<dbReference type="AlphaFoldDB" id="A0A6B0T271"/>
<dbReference type="Proteomes" id="UP000437065">
    <property type="component" value="Unassembled WGS sequence"/>
</dbReference>
<evidence type="ECO:0000259" key="2">
    <source>
        <dbReference type="SMART" id="SM00065"/>
    </source>
</evidence>
<organism evidence="3 4">
    <name type="scientific">Halobaculum saliterrae</name>
    <dbReference type="NCBI Taxonomy" id="2073113"/>
    <lineage>
        <taxon>Archaea</taxon>
        <taxon>Methanobacteriati</taxon>
        <taxon>Methanobacteriota</taxon>
        <taxon>Stenosarchaea group</taxon>
        <taxon>Halobacteria</taxon>
        <taxon>Halobacteriales</taxon>
        <taxon>Haloferacaceae</taxon>
        <taxon>Halobaculum</taxon>
    </lineage>
</organism>
<feature type="domain" description="GAF" evidence="2">
    <location>
        <begin position="167"/>
        <end position="315"/>
    </location>
</feature>
<dbReference type="EMBL" id="WUUS01000010">
    <property type="protein sequence ID" value="MXR42702.1"/>
    <property type="molecule type" value="Genomic_DNA"/>
</dbReference>
<evidence type="ECO:0000313" key="3">
    <source>
        <dbReference type="EMBL" id="MXR42702.1"/>
    </source>
</evidence>
<dbReference type="RefSeq" id="WP_159669508.1">
    <property type="nucleotide sequence ID" value="NZ_WUUS01000010.1"/>
</dbReference>
<proteinExistence type="predicted"/>
<evidence type="ECO:0000256" key="1">
    <source>
        <dbReference type="SAM" id="MobiDB-lite"/>
    </source>
</evidence>
<protein>
    <submittedName>
        <fullName evidence="3">GAF domain-containing protein</fullName>
    </submittedName>
</protein>
<comment type="caution">
    <text evidence="3">The sequence shown here is derived from an EMBL/GenBank/DDBJ whole genome shotgun (WGS) entry which is preliminary data.</text>
</comment>
<keyword evidence="4" id="KW-1185">Reference proteome</keyword>
<gene>
    <name evidence="3" type="ORF">GRX01_15315</name>
</gene>
<dbReference type="OrthoDB" id="330337at2157"/>
<sequence length="337" mass="35342">MTSGGTTDEDVGVTRDTPEDAVERFVVVSDDRDWIDRFAAAAGPTVDRVPSERADDIGSIRRGYPAAVVVDGEAAPDPMVPFVEARESCPDAACLLAGGAGRLDPDPGSETGPRSIVLEYLPVREPESVAAAAETAVEGRTHRGYPVPDREDDRVATARAIRAGRLDSARAFDELADATARAIGAEAATVSVLGDYRLWHVGLAGERFEEMADPIEPTVDRSRTVSTYTVLENGVHAVPDLADDPRFETASRALELGLRSYLGVPLRVDGHAVGTLSAFRSRPGSFGDGAGATLRSLAAVGEELLAAAVVADADPDRPGRATGIVDRSAEASPVGED</sequence>
<dbReference type="SUPFAM" id="SSF55781">
    <property type="entry name" value="GAF domain-like"/>
    <property type="match status" value="1"/>
</dbReference>
<feature type="region of interest" description="Disordered" evidence="1">
    <location>
        <begin position="314"/>
        <end position="337"/>
    </location>
</feature>
<dbReference type="PANTHER" id="PTHR43102">
    <property type="entry name" value="SLR1143 PROTEIN"/>
    <property type="match status" value="1"/>
</dbReference>
<dbReference type="SMART" id="SM00065">
    <property type="entry name" value="GAF"/>
    <property type="match status" value="1"/>
</dbReference>